<keyword evidence="3" id="KW-0067">ATP-binding</keyword>
<dbReference type="InterPro" id="IPR013083">
    <property type="entry name" value="Znf_RING/FYVE/PHD"/>
</dbReference>
<dbReference type="AlphaFoldDB" id="A0A1Q9DPJ5"/>
<protein>
    <submittedName>
        <fullName evidence="3">ATP-dependent RNA helicase DHH1</fullName>
    </submittedName>
</protein>
<dbReference type="Proteomes" id="UP000186817">
    <property type="component" value="Unassembled WGS sequence"/>
</dbReference>
<proteinExistence type="predicted"/>
<evidence type="ECO:0000256" key="2">
    <source>
        <dbReference type="SAM" id="MobiDB-lite"/>
    </source>
</evidence>
<evidence type="ECO:0000256" key="1">
    <source>
        <dbReference type="SAM" id="Coils"/>
    </source>
</evidence>
<organism evidence="3 4">
    <name type="scientific">Symbiodinium microadriaticum</name>
    <name type="common">Dinoflagellate</name>
    <name type="synonym">Zooxanthella microadriatica</name>
    <dbReference type="NCBI Taxonomy" id="2951"/>
    <lineage>
        <taxon>Eukaryota</taxon>
        <taxon>Sar</taxon>
        <taxon>Alveolata</taxon>
        <taxon>Dinophyceae</taxon>
        <taxon>Suessiales</taxon>
        <taxon>Symbiodiniaceae</taxon>
        <taxon>Symbiodinium</taxon>
    </lineage>
</organism>
<dbReference type="OrthoDB" id="431263at2759"/>
<evidence type="ECO:0000313" key="4">
    <source>
        <dbReference type="Proteomes" id="UP000186817"/>
    </source>
</evidence>
<gene>
    <name evidence="3" type="primary">DHH1</name>
    <name evidence="3" type="ORF">AK812_SmicGene20616</name>
</gene>
<dbReference type="Gene3D" id="3.30.40.10">
    <property type="entry name" value="Zinc/RING finger domain, C3HC4 (zinc finger)"/>
    <property type="match status" value="1"/>
</dbReference>
<dbReference type="InterPro" id="IPR027417">
    <property type="entry name" value="P-loop_NTPase"/>
</dbReference>
<feature type="region of interest" description="Disordered" evidence="2">
    <location>
        <begin position="218"/>
        <end position="259"/>
    </location>
</feature>
<keyword evidence="3" id="KW-0347">Helicase</keyword>
<evidence type="ECO:0000313" key="3">
    <source>
        <dbReference type="EMBL" id="OLP97093.1"/>
    </source>
</evidence>
<keyword evidence="4" id="KW-1185">Reference proteome</keyword>
<feature type="compositionally biased region" description="Basic residues" evidence="2">
    <location>
        <begin position="222"/>
        <end position="235"/>
    </location>
</feature>
<dbReference type="EMBL" id="LSRX01000446">
    <property type="protein sequence ID" value="OLP97093.1"/>
    <property type="molecule type" value="Genomic_DNA"/>
</dbReference>
<keyword evidence="3" id="KW-0547">Nucleotide-binding</keyword>
<feature type="coiled-coil region" evidence="1">
    <location>
        <begin position="141"/>
        <end position="189"/>
    </location>
</feature>
<reference evidence="3 4" key="1">
    <citation type="submission" date="2016-02" db="EMBL/GenBank/DDBJ databases">
        <title>Genome analysis of coral dinoflagellate symbionts highlights evolutionary adaptations to a symbiotic lifestyle.</title>
        <authorList>
            <person name="Aranda M."/>
            <person name="Li Y."/>
            <person name="Liew Y.J."/>
            <person name="Baumgarten S."/>
            <person name="Simakov O."/>
            <person name="Wilson M."/>
            <person name="Piel J."/>
            <person name="Ashoor H."/>
            <person name="Bougouffa S."/>
            <person name="Bajic V.B."/>
            <person name="Ryu T."/>
            <person name="Ravasi T."/>
            <person name="Bayer T."/>
            <person name="Micklem G."/>
            <person name="Kim H."/>
            <person name="Bhak J."/>
            <person name="Lajeunesse T.C."/>
            <person name="Voolstra C.R."/>
        </authorList>
    </citation>
    <scope>NUCLEOTIDE SEQUENCE [LARGE SCALE GENOMIC DNA]</scope>
    <source>
        <strain evidence="3 4">CCMP2467</strain>
    </source>
</reference>
<sequence>MAPLRNDVSLIDIAAHFAPDLIGRSLSKLWTARGCELETALTDAGCMYTCPLTSSPITSPLLVSDGCIYEEEAALHWFRTREKSDKSVASKPKQALRLGPLAEAVEAFLQHCNAAGYRTSEQLEQAMGEAEMPGTPWLRRVAILEASLAEARTEAEALRHHSEEAQALLESLRRQAAEKQELAARRLQRAVRSRIARERQRAAAALCLQRWWRNFRKSDVKKPKKRRGKAQKKGSAKPAKPSAEELPAQLPASATPTPPEYTQFLNKQHQQYARIEEKDKRAVLDFFLDQLMYDSTDFRILIVTSSDERALGLRKVLQMSKAVQYQLVTMQQDEESKRFKELRECAGIISESQLRHNEDASAANMMVNFDMPQTLEDYMDRIRRVDPAVKVMSLPTSPEEMGVIRQVEEHFGIVFRNMEGVARFKILQNRKALRNKLAATGRSLKSGCAVVAVFLIEIRYGSNCIYDAGRCDTARLDTSEPGIDKYLHAPSPGPVVDKNYRPYIPESYRDYIPTMDESGVQYQKYMQGEPDAEKFQDKVLPQGSYRQNIPLSNGAEKDLSPEMMAEAADEALHDPAPVLLAADTRAPEAAAALLSALHLAIGLRRRTTTRQHGGLSESLIV</sequence>
<dbReference type="Gene3D" id="3.40.50.300">
    <property type="entry name" value="P-loop containing nucleotide triphosphate hydrolases"/>
    <property type="match status" value="1"/>
</dbReference>
<comment type="caution">
    <text evidence="3">The sequence shown here is derived from an EMBL/GenBank/DDBJ whole genome shotgun (WGS) entry which is preliminary data.</text>
</comment>
<keyword evidence="1" id="KW-0175">Coiled coil</keyword>
<keyword evidence="3" id="KW-0378">Hydrolase</keyword>
<name>A0A1Q9DPJ5_SYMMI</name>
<accession>A0A1Q9DPJ5</accession>
<dbReference type="GO" id="GO:0004386">
    <property type="term" value="F:helicase activity"/>
    <property type="evidence" value="ECO:0007669"/>
    <property type="project" value="UniProtKB-KW"/>
</dbReference>